<evidence type="ECO:0000313" key="3">
    <source>
        <dbReference type="Proteomes" id="UP000007266"/>
    </source>
</evidence>
<dbReference type="EMBL" id="KQ971363">
    <property type="protein sequence ID" value="EFA09073.1"/>
    <property type="molecule type" value="Genomic_DNA"/>
</dbReference>
<evidence type="ECO:0000313" key="2">
    <source>
        <dbReference type="EMBL" id="EFA09073.1"/>
    </source>
</evidence>
<name>D6WUW6_TRICA</name>
<organism evidence="2 3">
    <name type="scientific">Tribolium castaneum</name>
    <name type="common">Red flour beetle</name>
    <dbReference type="NCBI Taxonomy" id="7070"/>
    <lineage>
        <taxon>Eukaryota</taxon>
        <taxon>Metazoa</taxon>
        <taxon>Ecdysozoa</taxon>
        <taxon>Arthropoda</taxon>
        <taxon>Hexapoda</taxon>
        <taxon>Insecta</taxon>
        <taxon>Pterygota</taxon>
        <taxon>Neoptera</taxon>
        <taxon>Endopterygota</taxon>
        <taxon>Coleoptera</taxon>
        <taxon>Polyphaga</taxon>
        <taxon>Cucujiformia</taxon>
        <taxon>Tenebrionidae</taxon>
        <taxon>Tenebrionidae incertae sedis</taxon>
        <taxon>Tribolium</taxon>
    </lineage>
</organism>
<protein>
    <submittedName>
        <fullName evidence="2">Uncharacterized protein</fullName>
    </submittedName>
</protein>
<dbReference type="AlphaFoldDB" id="D6WUW6"/>
<dbReference type="InParanoid" id="D6WUW6"/>
<feature type="region of interest" description="Disordered" evidence="1">
    <location>
        <begin position="67"/>
        <end position="94"/>
    </location>
</feature>
<reference evidence="2 3" key="1">
    <citation type="journal article" date="2008" name="Nature">
        <title>The genome of the model beetle and pest Tribolium castaneum.</title>
        <authorList>
            <consortium name="Tribolium Genome Sequencing Consortium"/>
            <person name="Richards S."/>
            <person name="Gibbs R.A."/>
            <person name="Weinstock G.M."/>
            <person name="Brown S.J."/>
            <person name="Denell R."/>
            <person name="Beeman R.W."/>
            <person name="Gibbs R."/>
            <person name="Beeman R.W."/>
            <person name="Brown S.J."/>
            <person name="Bucher G."/>
            <person name="Friedrich M."/>
            <person name="Grimmelikhuijzen C.J."/>
            <person name="Klingler M."/>
            <person name="Lorenzen M."/>
            <person name="Richards S."/>
            <person name="Roth S."/>
            <person name="Schroder R."/>
            <person name="Tautz D."/>
            <person name="Zdobnov E.M."/>
            <person name="Muzny D."/>
            <person name="Gibbs R.A."/>
            <person name="Weinstock G.M."/>
            <person name="Attaway T."/>
            <person name="Bell S."/>
            <person name="Buhay C.J."/>
            <person name="Chandrabose M.N."/>
            <person name="Chavez D."/>
            <person name="Clerk-Blankenburg K.P."/>
            <person name="Cree A."/>
            <person name="Dao M."/>
            <person name="Davis C."/>
            <person name="Chacko J."/>
            <person name="Dinh H."/>
            <person name="Dugan-Rocha S."/>
            <person name="Fowler G."/>
            <person name="Garner T.T."/>
            <person name="Garnes J."/>
            <person name="Gnirke A."/>
            <person name="Hawes A."/>
            <person name="Hernandez J."/>
            <person name="Hines S."/>
            <person name="Holder M."/>
            <person name="Hume J."/>
            <person name="Jhangiani S.N."/>
            <person name="Joshi V."/>
            <person name="Khan Z.M."/>
            <person name="Jackson L."/>
            <person name="Kovar C."/>
            <person name="Kowis A."/>
            <person name="Lee S."/>
            <person name="Lewis L.R."/>
            <person name="Margolis J."/>
            <person name="Morgan M."/>
            <person name="Nazareth L.V."/>
            <person name="Nguyen N."/>
            <person name="Okwuonu G."/>
            <person name="Parker D."/>
            <person name="Richards S."/>
            <person name="Ruiz S.J."/>
            <person name="Santibanez J."/>
            <person name="Savard J."/>
            <person name="Scherer S.E."/>
            <person name="Schneider B."/>
            <person name="Sodergren E."/>
            <person name="Tautz D."/>
            <person name="Vattahil S."/>
            <person name="Villasana D."/>
            <person name="White C.S."/>
            <person name="Wright R."/>
            <person name="Park Y."/>
            <person name="Beeman R.W."/>
            <person name="Lord J."/>
            <person name="Oppert B."/>
            <person name="Lorenzen M."/>
            <person name="Brown S."/>
            <person name="Wang L."/>
            <person name="Savard J."/>
            <person name="Tautz D."/>
            <person name="Richards S."/>
            <person name="Weinstock G."/>
            <person name="Gibbs R.A."/>
            <person name="Liu Y."/>
            <person name="Worley K."/>
            <person name="Weinstock G."/>
            <person name="Elsik C.G."/>
            <person name="Reese J.T."/>
            <person name="Elhaik E."/>
            <person name="Landan G."/>
            <person name="Graur D."/>
            <person name="Arensburger P."/>
            <person name="Atkinson P."/>
            <person name="Beeman R.W."/>
            <person name="Beidler J."/>
            <person name="Brown S.J."/>
            <person name="Demuth J.P."/>
            <person name="Drury D.W."/>
            <person name="Du Y.Z."/>
            <person name="Fujiwara H."/>
            <person name="Lorenzen M."/>
            <person name="Maselli V."/>
            <person name="Osanai M."/>
            <person name="Park Y."/>
            <person name="Robertson H.M."/>
            <person name="Tu Z."/>
            <person name="Wang J.J."/>
            <person name="Wang S."/>
            <person name="Richards S."/>
            <person name="Song H."/>
            <person name="Zhang L."/>
            <person name="Sodergren E."/>
            <person name="Werner D."/>
            <person name="Stanke M."/>
            <person name="Morgenstern B."/>
            <person name="Solovyev V."/>
            <person name="Kosarev P."/>
            <person name="Brown G."/>
            <person name="Chen H.C."/>
            <person name="Ermolaeva O."/>
            <person name="Hlavina W."/>
            <person name="Kapustin Y."/>
            <person name="Kiryutin B."/>
            <person name="Kitts P."/>
            <person name="Maglott D."/>
            <person name="Pruitt K."/>
            <person name="Sapojnikov V."/>
            <person name="Souvorov A."/>
            <person name="Mackey A.J."/>
            <person name="Waterhouse R.M."/>
            <person name="Wyder S."/>
            <person name="Zdobnov E.M."/>
            <person name="Zdobnov E.M."/>
            <person name="Wyder S."/>
            <person name="Kriventseva E.V."/>
            <person name="Kadowaki T."/>
            <person name="Bork P."/>
            <person name="Aranda M."/>
            <person name="Bao R."/>
            <person name="Beermann A."/>
            <person name="Berns N."/>
            <person name="Bolognesi R."/>
            <person name="Bonneton F."/>
            <person name="Bopp D."/>
            <person name="Brown S.J."/>
            <person name="Bucher G."/>
            <person name="Butts T."/>
            <person name="Chaumot A."/>
            <person name="Denell R.E."/>
            <person name="Ferrier D.E."/>
            <person name="Friedrich M."/>
            <person name="Gordon C.M."/>
            <person name="Jindra M."/>
            <person name="Klingler M."/>
            <person name="Lan Q."/>
            <person name="Lattorff H.M."/>
            <person name="Laudet V."/>
            <person name="von Levetsow C."/>
            <person name="Liu Z."/>
            <person name="Lutz R."/>
            <person name="Lynch J.A."/>
            <person name="da Fonseca R.N."/>
            <person name="Posnien N."/>
            <person name="Reuter R."/>
            <person name="Roth S."/>
            <person name="Savard J."/>
            <person name="Schinko J.B."/>
            <person name="Schmitt C."/>
            <person name="Schoppmeier M."/>
            <person name="Schroder R."/>
            <person name="Shippy T.D."/>
            <person name="Simonnet F."/>
            <person name="Marques-Souza H."/>
            <person name="Tautz D."/>
            <person name="Tomoyasu Y."/>
            <person name="Trauner J."/>
            <person name="Van der Zee M."/>
            <person name="Vervoort M."/>
            <person name="Wittkopp N."/>
            <person name="Wimmer E.A."/>
            <person name="Yang X."/>
            <person name="Jones A.K."/>
            <person name="Sattelle D.B."/>
            <person name="Ebert P.R."/>
            <person name="Nelson D."/>
            <person name="Scott J.G."/>
            <person name="Beeman R.W."/>
            <person name="Muthukrishnan S."/>
            <person name="Kramer K.J."/>
            <person name="Arakane Y."/>
            <person name="Beeman R.W."/>
            <person name="Zhu Q."/>
            <person name="Hogenkamp D."/>
            <person name="Dixit R."/>
            <person name="Oppert B."/>
            <person name="Jiang H."/>
            <person name="Zou Z."/>
            <person name="Marshall J."/>
            <person name="Elpidina E."/>
            <person name="Vinokurov K."/>
            <person name="Oppert C."/>
            <person name="Zou Z."/>
            <person name="Evans J."/>
            <person name="Lu Z."/>
            <person name="Zhao P."/>
            <person name="Sumathipala N."/>
            <person name="Altincicek B."/>
            <person name="Vilcinskas A."/>
            <person name="Williams M."/>
            <person name="Hultmark D."/>
            <person name="Hetru C."/>
            <person name="Jiang H."/>
            <person name="Grimmelikhuijzen C.J."/>
            <person name="Hauser F."/>
            <person name="Cazzamali G."/>
            <person name="Williamson M."/>
            <person name="Park Y."/>
            <person name="Li B."/>
            <person name="Tanaka Y."/>
            <person name="Predel R."/>
            <person name="Neupert S."/>
            <person name="Schachtner J."/>
            <person name="Verleyen P."/>
            <person name="Raible F."/>
            <person name="Bork P."/>
            <person name="Friedrich M."/>
            <person name="Walden K.K."/>
            <person name="Robertson H.M."/>
            <person name="Angeli S."/>
            <person name="Foret S."/>
            <person name="Bucher G."/>
            <person name="Schuetz S."/>
            <person name="Maleszka R."/>
            <person name="Wimmer E.A."/>
            <person name="Beeman R.W."/>
            <person name="Lorenzen M."/>
            <person name="Tomoyasu Y."/>
            <person name="Miller S.C."/>
            <person name="Grossmann D."/>
            <person name="Bucher G."/>
        </authorList>
    </citation>
    <scope>NUCLEOTIDE SEQUENCE [LARGE SCALE GENOMIC DNA]</scope>
    <source>
        <strain evidence="2 3">Georgia GA2</strain>
    </source>
</reference>
<evidence type="ECO:0000256" key="1">
    <source>
        <dbReference type="SAM" id="MobiDB-lite"/>
    </source>
</evidence>
<gene>
    <name evidence="2" type="primary">GLEAN_06790</name>
    <name evidence="2" type="ORF">TcasGA2_TC006790</name>
</gene>
<proteinExistence type="predicted"/>
<keyword evidence="3" id="KW-1185">Reference proteome</keyword>
<accession>D6WUW6</accession>
<feature type="region of interest" description="Disordered" evidence="1">
    <location>
        <begin position="1"/>
        <end position="35"/>
    </location>
</feature>
<dbReference type="HOGENOM" id="CLU_1930248_0_0_1"/>
<feature type="compositionally biased region" description="Pro residues" evidence="1">
    <location>
        <begin position="26"/>
        <end position="35"/>
    </location>
</feature>
<reference evidence="2 3" key="2">
    <citation type="journal article" date="2010" name="Nucleic Acids Res.">
        <title>BeetleBase in 2010: revisions to provide comprehensive genomic information for Tribolium castaneum.</title>
        <authorList>
            <person name="Kim H.S."/>
            <person name="Murphy T."/>
            <person name="Xia J."/>
            <person name="Caragea D."/>
            <person name="Park Y."/>
            <person name="Beeman R.W."/>
            <person name="Lorenzen M.D."/>
            <person name="Butcher S."/>
            <person name="Manak J.R."/>
            <person name="Brown S.J."/>
        </authorList>
    </citation>
    <scope>GENOME REANNOTATION</scope>
    <source>
        <strain evidence="2 3">Georgia GA2</strain>
    </source>
</reference>
<sequence length="131" mass="14834">MAHYDDGGRHRRRTALGGEMGLGVPTTPPVTTPSPTPHTLFVVYRHSPRIVGAVRYADTILVDDGGVGRSSRDRFRRNSARAPPNTWRPGGQWRRKKDALYSSTKLHFEETIAHLLILHNKVPDLTEYEFF</sequence>
<dbReference type="Proteomes" id="UP000007266">
    <property type="component" value="Linkage group 8"/>
</dbReference>